<evidence type="ECO:0000256" key="1">
    <source>
        <dbReference type="SAM" id="Phobius"/>
    </source>
</evidence>
<dbReference type="AlphaFoldDB" id="A0A9P3HKS4"/>
<evidence type="ECO:0000313" key="3">
    <source>
        <dbReference type="Proteomes" id="UP000827284"/>
    </source>
</evidence>
<dbReference type="OrthoDB" id="2368372at2759"/>
<keyword evidence="1" id="KW-1133">Transmembrane helix</keyword>
<reference evidence="2" key="2">
    <citation type="journal article" date="2022" name="Microbiol. Resour. Announc.">
        <title>Whole-Genome Sequence of Entomortierella parvispora E1425, a Mucoromycotan Fungus Associated with Burkholderiaceae-Related Endosymbiotic Bacteria.</title>
        <authorList>
            <person name="Herlambang A."/>
            <person name="Guo Y."/>
            <person name="Takashima Y."/>
            <person name="Narisawa K."/>
            <person name="Ohta H."/>
            <person name="Nishizawa T."/>
        </authorList>
    </citation>
    <scope>NUCLEOTIDE SEQUENCE</scope>
    <source>
        <strain evidence="2">E1425</strain>
    </source>
</reference>
<keyword evidence="3" id="KW-1185">Reference proteome</keyword>
<keyword evidence="1" id="KW-0812">Transmembrane</keyword>
<evidence type="ECO:0000313" key="2">
    <source>
        <dbReference type="EMBL" id="GJJ78198.1"/>
    </source>
</evidence>
<dbReference type="EMBL" id="BQFW01000014">
    <property type="protein sequence ID" value="GJJ78198.1"/>
    <property type="molecule type" value="Genomic_DNA"/>
</dbReference>
<comment type="caution">
    <text evidence="2">The sequence shown here is derived from an EMBL/GenBank/DDBJ whole genome shotgun (WGS) entry which is preliminary data.</text>
</comment>
<feature type="transmembrane region" description="Helical" evidence="1">
    <location>
        <begin position="103"/>
        <end position="122"/>
    </location>
</feature>
<reference evidence="2" key="1">
    <citation type="submission" date="2021-11" db="EMBL/GenBank/DDBJ databases">
        <authorList>
            <person name="Herlambang A."/>
            <person name="Guo Y."/>
            <person name="Takashima Y."/>
            <person name="Nishizawa T."/>
        </authorList>
    </citation>
    <scope>NUCLEOTIDE SEQUENCE</scope>
    <source>
        <strain evidence="2">E1425</strain>
    </source>
</reference>
<gene>
    <name evidence="2" type="ORF">EMPS_10557</name>
</gene>
<name>A0A9P3HKS4_9FUNG</name>
<protein>
    <submittedName>
        <fullName evidence="2">Uncharacterized protein</fullName>
    </submittedName>
</protein>
<accession>A0A9P3HKS4</accession>
<proteinExistence type="predicted"/>
<keyword evidence="1" id="KW-0472">Membrane</keyword>
<dbReference type="Proteomes" id="UP000827284">
    <property type="component" value="Unassembled WGS sequence"/>
</dbReference>
<organism evidence="2 3">
    <name type="scientific">Entomortierella parvispora</name>
    <dbReference type="NCBI Taxonomy" id="205924"/>
    <lineage>
        <taxon>Eukaryota</taxon>
        <taxon>Fungi</taxon>
        <taxon>Fungi incertae sedis</taxon>
        <taxon>Mucoromycota</taxon>
        <taxon>Mortierellomycotina</taxon>
        <taxon>Mortierellomycetes</taxon>
        <taxon>Mortierellales</taxon>
        <taxon>Mortierellaceae</taxon>
        <taxon>Entomortierella</taxon>
    </lineage>
</organism>
<sequence>MACTIDCTVFFAKALACQNINHFNIPTSIPTIGADPIVDTCLCVQSAVSSMHTCASCRAKNDNTTDVTNVFISACNQEFPGRNLVLESSASASPQSLSPKTKLGAAFPLVFLVFMTCASVILG</sequence>